<evidence type="ECO:0000256" key="4">
    <source>
        <dbReference type="ARBA" id="ARBA00022989"/>
    </source>
</evidence>
<sequence length="310" mass="34011">MNRIKPYLSLLLFTVFTGTTFHVSKHALQSFTPAQTGAVRFLFASLLLFLFLFFSNKKLLRVESKNLIVFVLLGIGGVFGFNIFFFLGMRKASPIDAAIIAAFGPAITVFLSLFLLKTKIRWNQYLGTFISFIGVITVISDGDLKSVGNILESGGILHLFIAVFCWCLYSVGIKKYLSGVSAIQTTAYTSLFGMIFLVCFVIVSGEARFNPGEIPTTAWFSIFYMAVFTTFFGYLFWNYGIQKLGPDKAAVFGNLIPIVAMFTTWFLGESPNPLDIAGAAVVIAGILIVNSRFGKLKTDPNIKTSTAGSA</sequence>
<dbReference type="Proteomes" id="UP000232122">
    <property type="component" value="Unassembled WGS sequence"/>
</dbReference>
<evidence type="ECO:0000259" key="7">
    <source>
        <dbReference type="Pfam" id="PF00892"/>
    </source>
</evidence>
<dbReference type="InterPro" id="IPR000620">
    <property type="entry name" value="EamA_dom"/>
</dbReference>
<comment type="caution">
    <text evidence="9">The sequence shown here is derived from an EMBL/GenBank/DDBJ whole genome shotgun (WGS) entry which is preliminary data.</text>
</comment>
<dbReference type="PANTHER" id="PTHR32322">
    <property type="entry name" value="INNER MEMBRANE TRANSPORTER"/>
    <property type="match status" value="1"/>
</dbReference>
<comment type="subcellular location">
    <subcellularLocation>
        <location evidence="1">Membrane</location>
        <topology evidence="1">Multi-pass membrane protein</topology>
    </subcellularLocation>
</comment>
<feature type="transmembrane region" description="Helical" evidence="6">
    <location>
        <begin position="37"/>
        <end position="55"/>
    </location>
</feature>
<reference evidence="8 10" key="2">
    <citation type="journal article" date="2018" name="Microb. Genom.">
        <title>Deciphering the unexplored Leptospira diversity from soils uncovers genomic evolution to virulence.</title>
        <authorList>
            <person name="Thibeaux R."/>
            <person name="Iraola G."/>
            <person name="Ferres I."/>
            <person name="Bierque E."/>
            <person name="Girault D."/>
            <person name="Soupe-Gilbert M.E."/>
            <person name="Picardeau M."/>
            <person name="Goarant C."/>
        </authorList>
    </citation>
    <scope>NUCLEOTIDE SEQUENCE [LARGE SCALE GENOMIC DNA]</scope>
    <source>
        <strain evidence="8 10">ATI7-C-A5</strain>
    </source>
</reference>
<feature type="transmembrane region" description="Helical" evidence="6">
    <location>
        <begin position="274"/>
        <end position="293"/>
    </location>
</feature>
<accession>A0A2N0BAG1</accession>
<dbReference type="InterPro" id="IPR037185">
    <property type="entry name" value="EmrE-like"/>
</dbReference>
<feature type="domain" description="EamA" evidence="7">
    <location>
        <begin position="155"/>
        <end position="290"/>
    </location>
</feature>
<comment type="similarity">
    <text evidence="2">Belongs to the EamA transporter family.</text>
</comment>
<feature type="transmembrane region" description="Helical" evidence="6">
    <location>
        <begin position="95"/>
        <end position="115"/>
    </location>
</feature>
<evidence type="ECO:0000313" key="10">
    <source>
        <dbReference type="Proteomes" id="UP000232122"/>
    </source>
</evidence>
<feature type="domain" description="EamA" evidence="7">
    <location>
        <begin position="7"/>
        <end position="139"/>
    </location>
</feature>
<dbReference type="InterPro" id="IPR050638">
    <property type="entry name" value="AA-Vitamin_Transporters"/>
</dbReference>
<keyword evidence="5 6" id="KW-0472">Membrane</keyword>
<reference evidence="9" key="1">
    <citation type="submission" date="2017-07" db="EMBL/GenBank/DDBJ databases">
        <title>Leptospira spp. isolated from tropical soils.</title>
        <authorList>
            <person name="Thibeaux R."/>
            <person name="Iraola G."/>
            <person name="Ferres I."/>
            <person name="Bierque E."/>
            <person name="Girault D."/>
            <person name="Soupe-Gilbert M.-E."/>
            <person name="Picardeau M."/>
            <person name="Goarant C."/>
        </authorList>
    </citation>
    <scope>NUCLEOTIDE SEQUENCE [LARGE SCALE GENOMIC DNA]</scope>
    <source>
        <strain evidence="9">ATI7-C-A5</strain>
    </source>
</reference>
<keyword evidence="10" id="KW-1185">Reference proteome</keyword>
<dbReference type="PANTHER" id="PTHR32322:SF2">
    <property type="entry name" value="EAMA DOMAIN-CONTAINING PROTEIN"/>
    <property type="match status" value="1"/>
</dbReference>
<evidence type="ECO:0000256" key="3">
    <source>
        <dbReference type="ARBA" id="ARBA00022692"/>
    </source>
</evidence>
<feature type="transmembrane region" description="Helical" evidence="6">
    <location>
        <begin position="185"/>
        <end position="205"/>
    </location>
</feature>
<feature type="transmembrane region" description="Helical" evidence="6">
    <location>
        <begin position="67"/>
        <end position="89"/>
    </location>
</feature>
<evidence type="ECO:0000256" key="5">
    <source>
        <dbReference type="ARBA" id="ARBA00023136"/>
    </source>
</evidence>
<dbReference type="SUPFAM" id="SSF103481">
    <property type="entry name" value="Multidrug resistance efflux transporter EmrE"/>
    <property type="match status" value="2"/>
</dbReference>
<dbReference type="AlphaFoldDB" id="A0A2N0BAG1"/>
<dbReference type="GO" id="GO:0016020">
    <property type="term" value="C:membrane"/>
    <property type="evidence" value="ECO:0007669"/>
    <property type="project" value="UniProtKB-SubCell"/>
</dbReference>
<evidence type="ECO:0000256" key="1">
    <source>
        <dbReference type="ARBA" id="ARBA00004141"/>
    </source>
</evidence>
<evidence type="ECO:0000256" key="6">
    <source>
        <dbReference type="SAM" id="Phobius"/>
    </source>
</evidence>
<feature type="transmembrane region" description="Helical" evidence="6">
    <location>
        <begin position="249"/>
        <end position="268"/>
    </location>
</feature>
<evidence type="ECO:0000313" key="9">
    <source>
        <dbReference type="EMBL" id="PJZ93488.1"/>
    </source>
</evidence>
<evidence type="ECO:0000256" key="2">
    <source>
        <dbReference type="ARBA" id="ARBA00007362"/>
    </source>
</evidence>
<dbReference type="OrthoDB" id="9805239at2"/>
<keyword evidence="4 6" id="KW-1133">Transmembrane helix</keyword>
<gene>
    <name evidence="8" type="ORF">CH379_011265</name>
    <name evidence="9" type="ORF">CH379_07545</name>
</gene>
<proteinExistence type="inferred from homology"/>
<dbReference type="EMBL" id="NPEF01000059">
    <property type="protein sequence ID" value="PJZ93488.1"/>
    <property type="molecule type" value="Genomic_DNA"/>
</dbReference>
<name>A0A2N0BAG1_9LEPT</name>
<feature type="transmembrane region" description="Helical" evidence="6">
    <location>
        <begin position="217"/>
        <end position="237"/>
    </location>
</feature>
<dbReference type="Pfam" id="PF00892">
    <property type="entry name" value="EamA"/>
    <property type="match status" value="2"/>
</dbReference>
<reference evidence="8" key="3">
    <citation type="submission" date="2023-10" db="EMBL/GenBank/DDBJ databases">
        <authorList>
            <person name="Picardeau M."/>
            <person name="Thibeaux R."/>
        </authorList>
    </citation>
    <scope>NUCLEOTIDE SEQUENCE</scope>
    <source>
        <strain evidence="8">ATI7-C-A5</strain>
    </source>
</reference>
<accession>A0A2N0BLF6</accession>
<dbReference type="RefSeq" id="WP_100746711.1">
    <property type="nucleotide sequence ID" value="NZ_NPEF02000012.1"/>
</dbReference>
<evidence type="ECO:0000313" key="8">
    <source>
        <dbReference type="EMBL" id="MDV6236202.1"/>
    </source>
</evidence>
<feature type="transmembrane region" description="Helical" evidence="6">
    <location>
        <begin position="155"/>
        <end position="173"/>
    </location>
</feature>
<keyword evidence="3 6" id="KW-0812">Transmembrane</keyword>
<organism evidence="9">
    <name type="scientific">Leptospira ellisii</name>
    <dbReference type="NCBI Taxonomy" id="2023197"/>
    <lineage>
        <taxon>Bacteria</taxon>
        <taxon>Pseudomonadati</taxon>
        <taxon>Spirochaetota</taxon>
        <taxon>Spirochaetia</taxon>
        <taxon>Leptospirales</taxon>
        <taxon>Leptospiraceae</taxon>
        <taxon>Leptospira</taxon>
    </lineage>
</organism>
<dbReference type="EMBL" id="NPEF02000012">
    <property type="protein sequence ID" value="MDV6236202.1"/>
    <property type="molecule type" value="Genomic_DNA"/>
</dbReference>
<feature type="transmembrane region" description="Helical" evidence="6">
    <location>
        <begin position="122"/>
        <end position="140"/>
    </location>
</feature>
<protein>
    <submittedName>
        <fullName evidence="8">DMT family transporter</fullName>
    </submittedName>
</protein>